<name>A0A226QE21_9BACL</name>
<proteinExistence type="predicted"/>
<sequence length="804" mass="91139">MISITWKRLYSRKWISITTLLAFISIYTLIPFGWDKSKTATTTIQKSIEQYGRGSYDLLVRPPSSRTTIERALHMVEENYIGDSKGGISISEWKKIKEDPDVEIAAPVASLGYFRGKKVSIEFPVLNRPTRFTYQFYTSDGRKKYPLNKEKSIVYFERPHPGMIQYITNNREQQLFSSSMSVLMPENYYLLVAIDPDSEGKLTRIDFSALKKKTNNPILQDILKSYGNPPVVKVLQNRDLHIPLYLKLTVDQLDVKLPDYLTMLGLRESQWMMEASPEKIDAALSTLQKAPIQSSQTMEINLSHFQKPFDGSALALSDQFVPMLSERFVADHNTSVYYVASKLQYEHVQSVPTVNIVHHGEPPSYKKIEKKGVSMQESQDIPFLIEQVGTFSQNTSSRNRLAASPLGIYGEMKAIAEDGTILTPTTHPGSFIPSPASGVTTLDAAELIKGKKPIDAIRIKIAGITNYNEAAREKIKKVATKLLKMGYEVDVVAGSSFKEMTLRVEGIGNVKESWTTLGVAQTLTETWNGFYILTTILLILFAGFWLVVRFIFEQNTLARENELLSIIGWEKEKIRWRNILEQYMLTSIALIVSLFFLYQWDATPSMYAVAVLLWIFTLAAVALLWMRREKTRKRIHAYKQLASIFYYKQLIIPMMFVLCLALTLLAIHIAALGDAWQRSSTTSMGNYINDRTNFFRLFVAIVVFYLNTISLSEGVASLFNERKQEFVMYRMIGWTKGKIVKFLFMETFAWSAWASLAGAVISGTILCMLNVSMKWICIGIGIAVLMVAITLGSMIGSRLVQLSE</sequence>
<protein>
    <submittedName>
        <fullName evidence="1">Uncharacterized protein</fullName>
    </submittedName>
</protein>
<comment type="caution">
    <text evidence="1">The sequence shown here is derived from an EMBL/GenBank/DDBJ whole genome shotgun (WGS) entry which is preliminary data.</text>
</comment>
<dbReference type="Proteomes" id="UP000198378">
    <property type="component" value="Unassembled WGS sequence"/>
</dbReference>
<dbReference type="KEGG" id="gtm:GT3921_07615"/>
<organism evidence="1 2">
    <name type="scientific">Geobacillus thermocatenulatus</name>
    <dbReference type="NCBI Taxonomy" id="33938"/>
    <lineage>
        <taxon>Bacteria</taxon>
        <taxon>Bacillati</taxon>
        <taxon>Bacillota</taxon>
        <taxon>Bacilli</taxon>
        <taxon>Bacillales</taxon>
        <taxon>Anoxybacillaceae</taxon>
        <taxon>Geobacillus</taxon>
        <taxon>Geobacillus thermoleovorans group</taxon>
    </lineage>
</organism>
<dbReference type="RefSeq" id="WP_053914908.1">
    <property type="nucleotide sequence ID" value="NZ_CP018058.1"/>
</dbReference>
<reference evidence="1 2" key="1">
    <citation type="submission" date="2017-05" db="EMBL/GenBank/DDBJ databases">
        <title>The genome sequence of Geobacillus thermocatenulatus DSM 730.</title>
        <authorList>
            <person name="Ramaloko W.T."/>
            <person name="Koen N."/>
            <person name="Polliack S."/>
            <person name="Aliyu H."/>
            <person name="Lebre P."/>
            <person name="Mohr T."/>
            <person name="Oswald F."/>
            <person name="Zwick M."/>
            <person name="Neumann A."/>
            <person name="Syldatk C."/>
            <person name="Cowan D."/>
            <person name="De Maayer P."/>
        </authorList>
    </citation>
    <scope>NUCLEOTIDE SEQUENCE [LARGE SCALE GENOMIC DNA]</scope>
    <source>
        <strain evidence="1 2">BGSC 93A1</strain>
    </source>
</reference>
<evidence type="ECO:0000313" key="2">
    <source>
        <dbReference type="Proteomes" id="UP000198378"/>
    </source>
</evidence>
<dbReference type="EMBL" id="NEWK01000001">
    <property type="protein sequence ID" value="OXB89682.1"/>
    <property type="molecule type" value="Genomic_DNA"/>
</dbReference>
<evidence type="ECO:0000313" key="1">
    <source>
        <dbReference type="EMBL" id="OXB89682.1"/>
    </source>
</evidence>
<accession>A0A226QE21</accession>
<dbReference type="AlphaFoldDB" id="A0A226QE21"/>
<keyword evidence="2" id="KW-1185">Reference proteome</keyword>
<gene>
    <name evidence="1" type="ORF">B9L19_06400</name>
</gene>